<keyword evidence="2" id="KW-1185">Reference proteome</keyword>
<comment type="caution">
    <text evidence="1">The sequence shown here is derived from an EMBL/GenBank/DDBJ whole genome shotgun (WGS) entry which is preliminary data.</text>
</comment>
<gene>
    <name evidence="1" type="ORF">BN983_00578</name>
</gene>
<name>A0A024P2K2_9BACI</name>
<organism evidence="1 2">
    <name type="scientific">Halobacillus karajensis</name>
    <dbReference type="NCBI Taxonomy" id="195088"/>
    <lineage>
        <taxon>Bacteria</taxon>
        <taxon>Bacillati</taxon>
        <taxon>Bacillota</taxon>
        <taxon>Bacilli</taxon>
        <taxon>Bacillales</taxon>
        <taxon>Bacillaceae</taxon>
        <taxon>Halobacillus</taxon>
    </lineage>
</organism>
<reference evidence="2" key="1">
    <citation type="submission" date="2014-03" db="EMBL/GenBank/DDBJ databases">
        <authorList>
            <person name="Urmite Genomes U."/>
        </authorList>
    </citation>
    <scope>NUCLEOTIDE SEQUENCE [LARGE SCALE GENOMIC DNA]</scope>
    <source>
        <strain evidence="2">HD-03</strain>
    </source>
</reference>
<dbReference type="InterPro" id="IPR021259">
    <property type="entry name" value="DUF2817"/>
</dbReference>
<dbReference type="OrthoDB" id="4014363at2"/>
<protein>
    <recommendedName>
        <fullName evidence="3">DUF2817 domain-containing protein</fullName>
    </recommendedName>
</protein>
<dbReference type="Pfam" id="PF10994">
    <property type="entry name" value="DUF2817"/>
    <property type="match status" value="1"/>
</dbReference>
<dbReference type="SUPFAM" id="SSF53187">
    <property type="entry name" value="Zn-dependent exopeptidases"/>
    <property type="match status" value="1"/>
</dbReference>
<dbReference type="AlphaFoldDB" id="A0A024P2K2"/>
<evidence type="ECO:0008006" key="3">
    <source>
        <dbReference type="Google" id="ProtNLM"/>
    </source>
</evidence>
<dbReference type="EMBL" id="CCDI010000001">
    <property type="protein sequence ID" value="CDQ22370.1"/>
    <property type="molecule type" value="Genomic_DNA"/>
</dbReference>
<evidence type="ECO:0000313" key="1">
    <source>
        <dbReference type="EMBL" id="CDQ22370.1"/>
    </source>
</evidence>
<dbReference type="Proteomes" id="UP000028868">
    <property type="component" value="Unassembled WGS sequence"/>
</dbReference>
<sequence length="375" mass="44032">MEAVNHYFKGAYEESRKEFRHLLSLIQSKWPGAKLYTKFIGEEEDNTIDVLYAEADESNRQVLFMTSGEHGIEGYAGAAVIRLFVEEWIEDMDPSETGICLVHAINPWGMRNFRRVTENNVDLNRNYFLNPSAIPRDINSMYEKECHIFLPERPVESIEKEKTSLYESLSKGMMKEGYKGIKQAKGMGQFQFERGVYFGGKEEEPSVTYMKSWQETLLNRFDRIVHMDWHTALGPSNEVTMVMSKENKKHEEELMEWYGLNNIQVFSPEKVKGDSTNYFYELKKEKFPSKHLTSALFEFGTFGTSRQAELREFITIILENQLYWEGTKNHESREWIRGEFMNMFYPQDRNWKESVLMEARKAIQSVLRAEGILPR</sequence>
<reference evidence="1 2" key="2">
    <citation type="submission" date="2014-05" db="EMBL/GenBank/DDBJ databases">
        <title>Draft genome sequence of Halobacillus karajensis HK-03.</title>
        <authorList>
            <person name="Khelaifia S."/>
            <person name="Croce O."/>
            <person name="Lagier J.C."/>
            <person name="Raoult D."/>
        </authorList>
    </citation>
    <scope>NUCLEOTIDE SEQUENCE [LARGE SCALE GENOMIC DNA]</scope>
    <source>
        <strain evidence="1 2">HD-03</strain>
    </source>
</reference>
<evidence type="ECO:0000313" key="2">
    <source>
        <dbReference type="Proteomes" id="UP000028868"/>
    </source>
</evidence>
<dbReference type="RefSeq" id="WP_035505653.1">
    <property type="nucleotide sequence ID" value="NZ_CCDH010000002.1"/>
</dbReference>
<dbReference type="CDD" id="cd06233">
    <property type="entry name" value="M14-like"/>
    <property type="match status" value="1"/>
</dbReference>
<dbReference type="Gene3D" id="3.40.630.10">
    <property type="entry name" value="Zn peptidases"/>
    <property type="match status" value="1"/>
</dbReference>
<accession>A0A024P2K2</accession>
<proteinExistence type="predicted"/>